<reference evidence="3 4" key="1">
    <citation type="journal article" date="2013" name="Genome Biol.">
        <title>The genome sequence of the most widely cultivated cacao type and its use to identify candidate genes regulating pod color.</title>
        <authorList>
            <person name="Motamayor J.C."/>
            <person name="Mockaitis K."/>
            <person name="Schmutz J."/>
            <person name="Haiminen N."/>
            <person name="Iii D.L."/>
            <person name="Cornejo O."/>
            <person name="Findley S.D."/>
            <person name="Zheng P."/>
            <person name="Utro F."/>
            <person name="Royaert S."/>
            <person name="Saski C."/>
            <person name="Jenkins J."/>
            <person name="Podicheti R."/>
            <person name="Zhao M."/>
            <person name="Scheffler B.E."/>
            <person name="Stack J.C."/>
            <person name="Feltus F.A."/>
            <person name="Mustiga G.M."/>
            <person name="Amores F."/>
            <person name="Phillips W."/>
            <person name="Marelli J.P."/>
            <person name="May G.D."/>
            <person name="Shapiro H."/>
            <person name="Ma J."/>
            <person name="Bustamante C.D."/>
            <person name="Schnell R.J."/>
            <person name="Main D."/>
            <person name="Gilbert D."/>
            <person name="Parida L."/>
            <person name="Kuhn D.N."/>
        </authorList>
    </citation>
    <scope>NUCLEOTIDE SEQUENCE [LARGE SCALE GENOMIC DNA]</scope>
    <source>
        <strain evidence="4">cv. Matina 1-6</strain>
    </source>
</reference>
<dbReference type="Gramene" id="EOX96733">
    <property type="protein sequence ID" value="EOX96733"/>
    <property type="gene ID" value="TCM_005921"/>
</dbReference>
<dbReference type="Gene3D" id="3.40.1280.10">
    <property type="match status" value="1"/>
</dbReference>
<sequence>MVDTYVRCLNLSVSVGIALYEASRQLNYEQLQGPSGNCSDTEQSFLTEDIFA</sequence>
<proteinExistence type="predicted"/>
<keyword evidence="1" id="KW-0963">Cytoplasm</keyword>
<dbReference type="AlphaFoldDB" id="A0A061E3A8"/>
<name>A0A061E3A8_THECC</name>
<evidence type="ECO:0000256" key="2">
    <source>
        <dbReference type="ARBA" id="ARBA00022691"/>
    </source>
</evidence>
<dbReference type="EMBL" id="CM001879">
    <property type="protein sequence ID" value="EOX96733.1"/>
    <property type="molecule type" value="Genomic_DNA"/>
</dbReference>
<dbReference type="GO" id="GO:0001510">
    <property type="term" value="P:RNA methylation"/>
    <property type="evidence" value="ECO:0007669"/>
    <property type="project" value="InterPro"/>
</dbReference>
<dbReference type="InterPro" id="IPR016914">
    <property type="entry name" value="TrmL"/>
</dbReference>
<dbReference type="PANTHER" id="PTHR42971">
    <property type="entry name" value="TRNA (CYTIDINE(34)-2'-O)-METHYLTRANSFERASE"/>
    <property type="match status" value="1"/>
</dbReference>
<dbReference type="SUPFAM" id="SSF75217">
    <property type="entry name" value="alpha/beta knot"/>
    <property type="match status" value="1"/>
</dbReference>
<dbReference type="Proteomes" id="UP000026915">
    <property type="component" value="Chromosome 1"/>
</dbReference>
<evidence type="ECO:0000313" key="3">
    <source>
        <dbReference type="EMBL" id="EOX96733.1"/>
    </source>
</evidence>
<accession>A0A061E3A8</accession>
<evidence type="ECO:0000313" key="4">
    <source>
        <dbReference type="Proteomes" id="UP000026915"/>
    </source>
</evidence>
<keyword evidence="4" id="KW-1185">Reference proteome</keyword>
<dbReference type="HOGENOM" id="CLU_3091182_0_0_1"/>
<evidence type="ECO:0000256" key="1">
    <source>
        <dbReference type="ARBA" id="ARBA00022490"/>
    </source>
</evidence>
<organism evidence="3 4">
    <name type="scientific">Theobroma cacao</name>
    <name type="common">Cacao</name>
    <name type="synonym">Cocoa</name>
    <dbReference type="NCBI Taxonomy" id="3641"/>
    <lineage>
        <taxon>Eukaryota</taxon>
        <taxon>Viridiplantae</taxon>
        <taxon>Streptophyta</taxon>
        <taxon>Embryophyta</taxon>
        <taxon>Tracheophyta</taxon>
        <taxon>Spermatophyta</taxon>
        <taxon>Magnoliopsida</taxon>
        <taxon>eudicotyledons</taxon>
        <taxon>Gunneridae</taxon>
        <taxon>Pentapetalae</taxon>
        <taxon>rosids</taxon>
        <taxon>malvids</taxon>
        <taxon>Malvales</taxon>
        <taxon>Malvaceae</taxon>
        <taxon>Byttnerioideae</taxon>
        <taxon>Theobroma</taxon>
    </lineage>
</organism>
<dbReference type="PANTHER" id="PTHR42971:SF1">
    <property type="entry name" value="TRNA (CYTIDINE(34)-2'-O)-METHYLTRANSFERASE"/>
    <property type="match status" value="1"/>
</dbReference>
<dbReference type="GO" id="GO:0008168">
    <property type="term" value="F:methyltransferase activity"/>
    <property type="evidence" value="ECO:0007669"/>
    <property type="project" value="InterPro"/>
</dbReference>
<keyword evidence="2" id="KW-0949">S-adenosyl-L-methionine</keyword>
<protein>
    <submittedName>
        <fullName evidence="3">AGAMOUS-like 26 isoform 3</fullName>
    </submittedName>
</protein>
<dbReference type="InterPro" id="IPR029026">
    <property type="entry name" value="tRNA_m1G_MTases_N"/>
</dbReference>
<gene>
    <name evidence="3" type="ORF">TCM_005921</name>
</gene>
<dbReference type="InterPro" id="IPR029028">
    <property type="entry name" value="Alpha/beta_knot_MTases"/>
</dbReference>